<dbReference type="GO" id="GO:0005886">
    <property type="term" value="C:plasma membrane"/>
    <property type="evidence" value="ECO:0007669"/>
    <property type="project" value="TreeGrafter"/>
</dbReference>
<dbReference type="InterPro" id="IPR000014">
    <property type="entry name" value="PAS"/>
</dbReference>
<feature type="domain" description="GGDEF" evidence="3">
    <location>
        <begin position="293"/>
        <end position="429"/>
    </location>
</feature>
<dbReference type="InterPro" id="IPR000160">
    <property type="entry name" value="GGDEF_dom"/>
</dbReference>
<dbReference type="GO" id="GO:0043709">
    <property type="term" value="P:cell adhesion involved in single-species biofilm formation"/>
    <property type="evidence" value="ECO:0007669"/>
    <property type="project" value="TreeGrafter"/>
</dbReference>
<dbReference type="RefSeq" id="WP_138401203.1">
    <property type="nucleotide sequence ID" value="NZ_JBAFVI010000003.1"/>
</dbReference>
<dbReference type="OrthoDB" id="9812260at2"/>
<dbReference type="GeneID" id="95775687"/>
<accession>A0A6C1KA13</accession>
<dbReference type="Gene3D" id="3.30.70.270">
    <property type="match status" value="1"/>
</dbReference>
<dbReference type="Proteomes" id="UP000305131">
    <property type="component" value="Unassembled WGS sequence"/>
</dbReference>
<proteinExistence type="predicted"/>
<organism evidence="4 5">
    <name type="scientific">Xanthobacter autotrophicus</name>
    <dbReference type="NCBI Taxonomy" id="280"/>
    <lineage>
        <taxon>Bacteria</taxon>
        <taxon>Pseudomonadati</taxon>
        <taxon>Pseudomonadota</taxon>
        <taxon>Alphaproteobacteria</taxon>
        <taxon>Hyphomicrobiales</taxon>
        <taxon>Xanthobacteraceae</taxon>
        <taxon>Xanthobacter</taxon>
    </lineage>
</organism>
<dbReference type="PROSITE" id="PS50887">
    <property type="entry name" value="GGDEF"/>
    <property type="match status" value="1"/>
</dbReference>
<dbReference type="AlphaFoldDB" id="A0A6C1KA13"/>
<dbReference type="Gene3D" id="3.30.450.20">
    <property type="entry name" value="PAS domain"/>
    <property type="match status" value="1"/>
</dbReference>
<dbReference type="NCBIfam" id="TIGR00254">
    <property type="entry name" value="GGDEF"/>
    <property type="match status" value="1"/>
</dbReference>
<dbReference type="GO" id="GO:1902201">
    <property type="term" value="P:negative regulation of bacterial-type flagellum-dependent cell motility"/>
    <property type="evidence" value="ECO:0007669"/>
    <property type="project" value="TreeGrafter"/>
</dbReference>
<protein>
    <recommendedName>
        <fullName evidence="1">diguanylate cyclase</fullName>
        <ecNumber evidence="1">2.7.7.65</ecNumber>
    </recommendedName>
</protein>
<dbReference type="SUPFAM" id="SSF55073">
    <property type="entry name" value="Nucleotide cyclase"/>
    <property type="match status" value="1"/>
</dbReference>
<comment type="catalytic activity">
    <reaction evidence="2">
        <text>2 GTP = 3',3'-c-di-GMP + 2 diphosphate</text>
        <dbReference type="Rhea" id="RHEA:24898"/>
        <dbReference type="ChEBI" id="CHEBI:33019"/>
        <dbReference type="ChEBI" id="CHEBI:37565"/>
        <dbReference type="ChEBI" id="CHEBI:58805"/>
        <dbReference type="EC" id="2.7.7.65"/>
    </reaction>
</comment>
<comment type="caution">
    <text evidence="4">The sequence shown here is derived from an EMBL/GenBank/DDBJ whole genome shotgun (WGS) entry which is preliminary data.</text>
</comment>
<sequence length="429" mass="48147">MPNLKTYGFIGGLLDSIDIAICLFDADDRTLVWNDCFLRFFPEHAGHVHCGEPYRENLRRFYDSRLEGDERRHMDRYVEEGIARHRAQSRPFVFTHLGRRLRVASLPTPEGLRLRVWQHLHEEPQHMRPGSWDSFPIDLLDHIADGAMVLDQNDRIIATNDEFRILYDVPEGHSVIGATLQDVVRDAWAKVNQPERWSDGFVQDSLHFVGAPFEVELPGGRWRRVIARRTASGIGYFTHSDITELKRQQAALERALAELSAIAATDVLTGLANRRGFEKAIAGAWQACGETGTPLAVVIIDLDHFKAVNDRFGHAAGDECLRRIAAAVRSAVTRADDLAARHGGEEFAILLPNATAEEALAIGQGIRRSVRMEPWAQVHPDLSRLTVSMGICAVKTASDVDIASAMRQADEALYRAKKRGRDRIEIQRA</sequence>
<gene>
    <name evidence="4" type="ORF">FBQ73_19730</name>
</gene>
<dbReference type="EC" id="2.7.7.65" evidence="1"/>
<dbReference type="InterPro" id="IPR050469">
    <property type="entry name" value="Diguanylate_Cyclase"/>
</dbReference>
<dbReference type="EMBL" id="VAUP01000038">
    <property type="protein sequence ID" value="TLX41159.1"/>
    <property type="molecule type" value="Genomic_DNA"/>
</dbReference>
<dbReference type="GO" id="GO:0052621">
    <property type="term" value="F:diguanylate cyclase activity"/>
    <property type="evidence" value="ECO:0007669"/>
    <property type="project" value="UniProtKB-EC"/>
</dbReference>
<dbReference type="CDD" id="cd01949">
    <property type="entry name" value="GGDEF"/>
    <property type="match status" value="1"/>
</dbReference>
<evidence type="ECO:0000256" key="2">
    <source>
        <dbReference type="ARBA" id="ARBA00034247"/>
    </source>
</evidence>
<evidence type="ECO:0000256" key="1">
    <source>
        <dbReference type="ARBA" id="ARBA00012528"/>
    </source>
</evidence>
<dbReference type="Pfam" id="PF12860">
    <property type="entry name" value="PAS_7"/>
    <property type="match status" value="2"/>
</dbReference>
<dbReference type="FunFam" id="3.30.70.270:FF:000001">
    <property type="entry name" value="Diguanylate cyclase domain protein"/>
    <property type="match status" value="1"/>
</dbReference>
<dbReference type="Pfam" id="PF00990">
    <property type="entry name" value="GGDEF"/>
    <property type="match status" value="1"/>
</dbReference>
<evidence type="ECO:0000313" key="4">
    <source>
        <dbReference type="EMBL" id="TLX41159.1"/>
    </source>
</evidence>
<dbReference type="SMART" id="SM00267">
    <property type="entry name" value="GGDEF"/>
    <property type="match status" value="1"/>
</dbReference>
<dbReference type="SMART" id="SM00091">
    <property type="entry name" value="PAS"/>
    <property type="match status" value="2"/>
</dbReference>
<reference evidence="4 5" key="1">
    <citation type="submission" date="2019-05" db="EMBL/GenBank/DDBJ databases">
        <authorList>
            <person name="Zhou X."/>
        </authorList>
    </citation>
    <scope>NUCLEOTIDE SEQUENCE [LARGE SCALE GENOMIC DNA]</scope>
    <source>
        <strain evidence="4 5">DSM 432</strain>
    </source>
</reference>
<dbReference type="InterPro" id="IPR043128">
    <property type="entry name" value="Rev_trsase/Diguanyl_cyclase"/>
</dbReference>
<dbReference type="PANTHER" id="PTHR45138">
    <property type="entry name" value="REGULATORY COMPONENTS OF SENSORY TRANSDUCTION SYSTEM"/>
    <property type="match status" value="1"/>
</dbReference>
<dbReference type="PANTHER" id="PTHR45138:SF9">
    <property type="entry name" value="DIGUANYLATE CYCLASE DGCM-RELATED"/>
    <property type="match status" value="1"/>
</dbReference>
<dbReference type="InterPro" id="IPR029787">
    <property type="entry name" value="Nucleotide_cyclase"/>
</dbReference>
<evidence type="ECO:0000259" key="3">
    <source>
        <dbReference type="PROSITE" id="PS50887"/>
    </source>
</evidence>
<name>A0A6C1KA13_XANAU</name>
<evidence type="ECO:0000313" key="5">
    <source>
        <dbReference type="Proteomes" id="UP000305131"/>
    </source>
</evidence>